<protein>
    <submittedName>
        <fullName evidence="1">Uncharacterized protein</fullName>
    </submittedName>
</protein>
<dbReference type="Proteomes" id="UP001556196">
    <property type="component" value="Unassembled WGS sequence"/>
</dbReference>
<keyword evidence="2" id="KW-1185">Reference proteome</keyword>
<gene>
    <name evidence="1" type="ORF">ABUE31_07115</name>
</gene>
<evidence type="ECO:0000313" key="2">
    <source>
        <dbReference type="Proteomes" id="UP001556196"/>
    </source>
</evidence>
<reference evidence="1 2" key="1">
    <citation type="submission" date="2024-06" db="EMBL/GenBank/DDBJ databases">
        <authorList>
            <person name="Tuo L."/>
        </authorList>
    </citation>
    <scope>NUCLEOTIDE SEQUENCE [LARGE SCALE GENOMIC DNA]</scope>
    <source>
        <strain evidence="1 2">ZMM04-5</strain>
    </source>
</reference>
<dbReference type="RefSeq" id="WP_367722833.1">
    <property type="nucleotide sequence ID" value="NZ_JBFOCH010000002.1"/>
</dbReference>
<organism evidence="1 2">
    <name type="scientific">Mesorhizobium marinum</name>
    <dbReference type="NCBI Taxonomy" id="3228790"/>
    <lineage>
        <taxon>Bacteria</taxon>
        <taxon>Pseudomonadati</taxon>
        <taxon>Pseudomonadota</taxon>
        <taxon>Alphaproteobacteria</taxon>
        <taxon>Hyphomicrobiales</taxon>
        <taxon>Phyllobacteriaceae</taxon>
        <taxon>Mesorhizobium</taxon>
    </lineage>
</organism>
<proteinExistence type="predicted"/>
<evidence type="ECO:0000313" key="1">
    <source>
        <dbReference type="EMBL" id="MEW9805746.1"/>
    </source>
</evidence>
<comment type="caution">
    <text evidence="1">The sequence shown here is derived from an EMBL/GenBank/DDBJ whole genome shotgun (WGS) entry which is preliminary data.</text>
</comment>
<accession>A0ABV3QXG7</accession>
<name>A0ABV3QXG7_9HYPH</name>
<sequence>MNGRSSRLVSTTLTALLYAQGLFGLTAVAAVVLKDRVLDAPAAHTTLVAAASSDAQLR</sequence>
<dbReference type="EMBL" id="JBFOCI010000002">
    <property type="protein sequence ID" value="MEW9805746.1"/>
    <property type="molecule type" value="Genomic_DNA"/>
</dbReference>